<dbReference type="Proteomes" id="UP001465153">
    <property type="component" value="Unassembled WGS sequence"/>
</dbReference>
<name>A0ABQ0A4U8_9GAMM</name>
<evidence type="ECO:0000313" key="1">
    <source>
        <dbReference type="EMBL" id="GAA6166674.1"/>
    </source>
</evidence>
<proteinExistence type="predicted"/>
<accession>A0ABQ0A4U8</accession>
<organism evidence="1 2">
    <name type="scientific">Sessilibacter corallicola</name>
    <dbReference type="NCBI Taxonomy" id="2904075"/>
    <lineage>
        <taxon>Bacteria</taxon>
        <taxon>Pseudomonadati</taxon>
        <taxon>Pseudomonadota</taxon>
        <taxon>Gammaproteobacteria</taxon>
        <taxon>Cellvibrionales</taxon>
        <taxon>Cellvibrionaceae</taxon>
        <taxon>Sessilibacter</taxon>
    </lineage>
</organism>
<dbReference type="RefSeq" id="WP_353301546.1">
    <property type="nucleotide sequence ID" value="NZ_BAABWN010000001.1"/>
</dbReference>
<gene>
    <name evidence="1" type="ORF">NBRC116591_04840</name>
</gene>
<evidence type="ECO:0000313" key="2">
    <source>
        <dbReference type="Proteomes" id="UP001465153"/>
    </source>
</evidence>
<keyword evidence="2" id="KW-1185">Reference proteome</keyword>
<dbReference type="EMBL" id="BAABWN010000001">
    <property type="protein sequence ID" value="GAA6166674.1"/>
    <property type="molecule type" value="Genomic_DNA"/>
</dbReference>
<protein>
    <submittedName>
        <fullName evidence="1">Uncharacterized protein</fullName>
    </submittedName>
</protein>
<sequence>MFIIYVTDNDGLFPYQTREVNNLPANFDESLIQPLLNITSYPDGIEPVSIGAWLVHDVEKLSYISFLDRKTHGKLKFHVKGLQTK</sequence>
<comment type="caution">
    <text evidence="1">The sequence shown here is derived from an EMBL/GenBank/DDBJ whole genome shotgun (WGS) entry which is preliminary data.</text>
</comment>
<reference evidence="1 2" key="1">
    <citation type="submission" date="2024-04" db="EMBL/GenBank/DDBJ databases">
        <title>Draft genome sequence of Sessilibacter corallicola NBRC 116591.</title>
        <authorList>
            <person name="Miyakawa T."/>
            <person name="Kusuya Y."/>
            <person name="Miura T."/>
        </authorList>
    </citation>
    <scope>NUCLEOTIDE SEQUENCE [LARGE SCALE GENOMIC DNA]</scope>
    <source>
        <strain evidence="1 2">KU-00831-HH</strain>
    </source>
</reference>